<gene>
    <name evidence="1" type="ORF">AB0887_27000</name>
</gene>
<name>A0ABV3M1J3_9ACTN</name>
<dbReference type="Gene3D" id="1.10.3230.30">
    <property type="entry name" value="Phage gp6-like head-tail connector protein"/>
    <property type="match status" value="1"/>
</dbReference>
<organism evidence="1 2">
    <name type="scientific">Streptomyces huasconensis</name>
    <dbReference type="NCBI Taxonomy" id="1854574"/>
    <lineage>
        <taxon>Bacteria</taxon>
        <taxon>Bacillati</taxon>
        <taxon>Actinomycetota</taxon>
        <taxon>Actinomycetes</taxon>
        <taxon>Kitasatosporales</taxon>
        <taxon>Streptomycetaceae</taxon>
        <taxon>Streptomyces</taxon>
    </lineage>
</organism>
<comment type="caution">
    <text evidence="1">The sequence shown here is derived from an EMBL/GenBank/DDBJ whole genome shotgun (WGS) entry which is preliminary data.</text>
</comment>
<dbReference type="RefSeq" id="WP_359780796.1">
    <property type="nucleotide sequence ID" value="NZ_JBEYRR010000008.1"/>
</dbReference>
<dbReference type="Proteomes" id="UP001553843">
    <property type="component" value="Unassembled WGS sequence"/>
</dbReference>
<sequence length="183" mass="19066">MALLTLAEAKQQLDIETTAHDGELQLYVDALAPVVEGYIGPVENRVVTETIASHGASLALRQTPVVSLTSVVPVLDGGAALDVATLAVDTVTGVITRRDRSHFTAGPWAVAYVAGRGGVPATVKLAAAILLQHLWRTQYGAARGAVGGGDDYSVTEPVIGFGYAVPNRVLQLLEPYKTPPAVA</sequence>
<accession>A0ABV3M1J3</accession>
<evidence type="ECO:0000313" key="2">
    <source>
        <dbReference type="Proteomes" id="UP001553843"/>
    </source>
</evidence>
<dbReference type="EMBL" id="JBEYRS010000012">
    <property type="protein sequence ID" value="MEW2365585.1"/>
    <property type="molecule type" value="Genomic_DNA"/>
</dbReference>
<evidence type="ECO:0000313" key="1">
    <source>
        <dbReference type="EMBL" id="MEW2365585.1"/>
    </source>
</evidence>
<keyword evidence="2" id="KW-1185">Reference proteome</keyword>
<reference evidence="1 2" key="1">
    <citation type="submission" date="2024-06" db="EMBL/GenBank/DDBJ databases">
        <title>The Natural Products Discovery Center: Release of the First 8490 Sequenced Strains for Exploring Actinobacteria Biosynthetic Diversity.</title>
        <authorList>
            <person name="Kalkreuter E."/>
            <person name="Kautsar S.A."/>
            <person name="Yang D."/>
            <person name="Bader C.D."/>
            <person name="Teijaro C.N."/>
            <person name="Fluegel L."/>
            <person name="Davis C.M."/>
            <person name="Simpson J.R."/>
            <person name="Lauterbach L."/>
            <person name="Steele A.D."/>
            <person name="Gui C."/>
            <person name="Meng S."/>
            <person name="Li G."/>
            <person name="Viehrig K."/>
            <person name="Ye F."/>
            <person name="Su P."/>
            <person name="Kiefer A.F."/>
            <person name="Nichols A."/>
            <person name="Cepeda A.J."/>
            <person name="Yan W."/>
            <person name="Fan B."/>
            <person name="Jiang Y."/>
            <person name="Adhikari A."/>
            <person name="Zheng C.-J."/>
            <person name="Schuster L."/>
            <person name="Cowan T.M."/>
            <person name="Smanski M.J."/>
            <person name="Chevrette M.G."/>
            <person name="De Carvalho L.P.S."/>
            <person name="Shen B."/>
        </authorList>
    </citation>
    <scope>NUCLEOTIDE SEQUENCE [LARGE SCALE GENOMIC DNA]</scope>
    <source>
        <strain evidence="1 2">NPDC047833</strain>
    </source>
</reference>
<evidence type="ECO:0008006" key="3">
    <source>
        <dbReference type="Google" id="ProtNLM"/>
    </source>
</evidence>
<proteinExistence type="predicted"/>
<protein>
    <recommendedName>
        <fullName evidence="3">Phage gp6-like head-tail connector protein</fullName>
    </recommendedName>
</protein>